<reference evidence="3 4" key="1">
    <citation type="submission" date="2019-08" db="EMBL/GenBank/DDBJ databases">
        <title>Draft genome sequences of two oriental melons (Cucumis melo L. var makuwa).</title>
        <authorList>
            <person name="Kwon S.-Y."/>
        </authorList>
    </citation>
    <scope>NUCLEOTIDE SEQUENCE [LARGE SCALE GENOMIC DNA]</scope>
    <source>
        <strain evidence="4">cv. SW 3</strain>
        <tissue evidence="3">Leaf</tissue>
    </source>
</reference>
<dbReference type="EMBL" id="SSTE01011342">
    <property type="protein sequence ID" value="KAA0051198.1"/>
    <property type="molecule type" value="Genomic_DNA"/>
</dbReference>
<feature type="domain" description="Retrotransposon gag" evidence="2">
    <location>
        <begin position="106"/>
        <end position="183"/>
    </location>
</feature>
<evidence type="ECO:0000256" key="1">
    <source>
        <dbReference type="SAM" id="MobiDB-lite"/>
    </source>
</evidence>
<dbReference type="Pfam" id="PF03732">
    <property type="entry name" value="Retrotrans_gag"/>
    <property type="match status" value="1"/>
</dbReference>
<feature type="compositionally biased region" description="Basic and acidic residues" evidence="1">
    <location>
        <begin position="36"/>
        <end position="48"/>
    </location>
</feature>
<evidence type="ECO:0000313" key="4">
    <source>
        <dbReference type="Proteomes" id="UP000321393"/>
    </source>
</evidence>
<name>A0A5A7U7D1_CUCMM</name>
<protein>
    <submittedName>
        <fullName evidence="3">Retrotransposon protein</fullName>
    </submittedName>
</protein>
<dbReference type="Proteomes" id="UP000321393">
    <property type="component" value="Unassembled WGS sequence"/>
</dbReference>
<sequence length="294" mass="33949">MAQMEERVEGTEKEILSLKEMLLEMKKAVERLADEMKESHSYKKKEESGTTSDGSVMKLKGKMDETELMTETNGTVTDRSKYKKLEMPMFLGENPESWVFGQDEVDWYRWSHNRKKVESWEDLKSRIFEFFRDSGQKSLGARLIRIQQDGSYNEYVKKFVTYSAPLPYMAESVLVDAFVTGLEPSLQAEVISRHPQTLEECMREAQLVNDRNLALKLTKMELGMAEWDEGGSSKGKKIGDAEKPLPRKTDFQMKQITIPIKGNFKKGEPPVKRLSDAEFRARLDRGLCFRCNDK</sequence>
<evidence type="ECO:0000259" key="2">
    <source>
        <dbReference type="Pfam" id="PF03732"/>
    </source>
</evidence>
<comment type="caution">
    <text evidence="3">The sequence shown here is derived from an EMBL/GenBank/DDBJ whole genome shotgun (WGS) entry which is preliminary data.</text>
</comment>
<dbReference type="OrthoDB" id="1933597at2759"/>
<dbReference type="InterPro" id="IPR005162">
    <property type="entry name" value="Retrotrans_gag_dom"/>
</dbReference>
<proteinExistence type="predicted"/>
<feature type="region of interest" description="Disordered" evidence="1">
    <location>
        <begin position="36"/>
        <end position="57"/>
    </location>
</feature>
<organism evidence="3 4">
    <name type="scientific">Cucumis melo var. makuwa</name>
    <name type="common">Oriental melon</name>
    <dbReference type="NCBI Taxonomy" id="1194695"/>
    <lineage>
        <taxon>Eukaryota</taxon>
        <taxon>Viridiplantae</taxon>
        <taxon>Streptophyta</taxon>
        <taxon>Embryophyta</taxon>
        <taxon>Tracheophyta</taxon>
        <taxon>Spermatophyta</taxon>
        <taxon>Magnoliopsida</taxon>
        <taxon>eudicotyledons</taxon>
        <taxon>Gunneridae</taxon>
        <taxon>Pentapetalae</taxon>
        <taxon>rosids</taxon>
        <taxon>fabids</taxon>
        <taxon>Cucurbitales</taxon>
        <taxon>Cucurbitaceae</taxon>
        <taxon>Benincaseae</taxon>
        <taxon>Cucumis</taxon>
    </lineage>
</organism>
<evidence type="ECO:0000313" key="3">
    <source>
        <dbReference type="EMBL" id="KAA0051198.1"/>
    </source>
</evidence>
<dbReference type="AlphaFoldDB" id="A0A5A7U7D1"/>
<gene>
    <name evidence="3" type="ORF">E6C27_scaffold511G001610</name>
</gene>
<accession>A0A5A7U7D1</accession>